<protein>
    <recommendedName>
        <fullName evidence="2">3-keto-alpha-glucoside-1,2-lyase/3-keto-2-hydroxy-glucal hydratase domain-containing protein</fullName>
    </recommendedName>
</protein>
<keyword evidence="1" id="KW-0732">Signal</keyword>
<feature type="signal peptide" evidence="1">
    <location>
        <begin position="1"/>
        <end position="28"/>
    </location>
</feature>
<gene>
    <name evidence="3" type="ORF">Fuma_03554</name>
</gene>
<feature type="domain" description="3-keto-alpha-glucoside-1,2-lyase/3-keto-2-hydroxy-glucal hydratase" evidence="2">
    <location>
        <begin position="35"/>
        <end position="236"/>
    </location>
</feature>
<evidence type="ECO:0000259" key="2">
    <source>
        <dbReference type="Pfam" id="PF06439"/>
    </source>
</evidence>
<feature type="chain" id="PRO_5013360807" description="3-keto-alpha-glucoside-1,2-lyase/3-keto-2-hydroxy-glucal hydratase domain-containing protein" evidence="1">
    <location>
        <begin position="29"/>
        <end position="447"/>
    </location>
</feature>
<dbReference type="KEGG" id="fmr:Fuma_03554"/>
<dbReference type="GO" id="GO:0016787">
    <property type="term" value="F:hydrolase activity"/>
    <property type="evidence" value="ECO:0007669"/>
    <property type="project" value="InterPro"/>
</dbReference>
<name>A0A1P8WIR0_9PLAN</name>
<dbReference type="Pfam" id="PF06439">
    <property type="entry name" value="3keto-disac_hyd"/>
    <property type="match status" value="2"/>
</dbReference>
<dbReference type="AlphaFoldDB" id="A0A1P8WIR0"/>
<dbReference type="EMBL" id="CP017641">
    <property type="protein sequence ID" value="APZ93936.1"/>
    <property type="molecule type" value="Genomic_DNA"/>
</dbReference>
<feature type="domain" description="3-keto-alpha-glucoside-1,2-lyase/3-keto-2-hydroxy-glucal hydratase" evidence="2">
    <location>
        <begin position="255"/>
        <end position="438"/>
    </location>
</feature>
<dbReference type="Gene3D" id="2.60.120.560">
    <property type="entry name" value="Exo-inulinase, domain 1"/>
    <property type="match status" value="2"/>
</dbReference>
<dbReference type="STRING" id="1891926.Fuma_03554"/>
<dbReference type="InterPro" id="IPR010496">
    <property type="entry name" value="AL/BT2_dom"/>
</dbReference>
<evidence type="ECO:0000313" key="4">
    <source>
        <dbReference type="Proteomes" id="UP000187735"/>
    </source>
</evidence>
<reference evidence="3 4" key="1">
    <citation type="journal article" date="2016" name="Front. Microbiol.">
        <title>Fuerstia marisgermanicae gen. nov., sp. nov., an Unusual Member of the Phylum Planctomycetes from the German Wadden Sea.</title>
        <authorList>
            <person name="Kohn T."/>
            <person name="Heuer A."/>
            <person name="Jogler M."/>
            <person name="Vollmers J."/>
            <person name="Boedeker C."/>
            <person name="Bunk B."/>
            <person name="Rast P."/>
            <person name="Borchert D."/>
            <person name="Glockner I."/>
            <person name="Freese H.M."/>
            <person name="Klenk H.P."/>
            <person name="Overmann J."/>
            <person name="Kaster A.K."/>
            <person name="Rohde M."/>
            <person name="Wiegand S."/>
            <person name="Jogler C."/>
        </authorList>
    </citation>
    <scope>NUCLEOTIDE SEQUENCE [LARGE SCALE GENOMIC DNA]</scope>
    <source>
        <strain evidence="3 4">NH11</strain>
    </source>
</reference>
<evidence type="ECO:0000313" key="3">
    <source>
        <dbReference type="EMBL" id="APZ93936.1"/>
    </source>
</evidence>
<dbReference type="RefSeq" id="WP_083732134.1">
    <property type="nucleotide sequence ID" value="NZ_CP017641.1"/>
</dbReference>
<keyword evidence="4" id="KW-1185">Reference proteome</keyword>
<proteinExistence type="predicted"/>
<dbReference type="Proteomes" id="UP000187735">
    <property type="component" value="Chromosome"/>
</dbReference>
<sequence length="447" mass="49783" precursor="true">MPALSHRFLPLLLVPVLLTLTDVNMSSAADEVPDGFQAIFNGKDLTGWHGRPHFDPRKLAAMTDEEREAKKNEWTEDAQKHWSVENGELVNDGHGAYLTTDKDYGDYELRLEYKTVPRADSGIYLKGTPQVQIWDYTDPSKFGIGSSLGSGGLWNNSAGAPGKDPFVLSDRPFGEWNKVRIRQLGARTTVWLNDMLVVDNAIMENYWDRKSPLFLTGPIELQTHGGEIRWRNVAVREFKPEEANQYLSQHESQAFKSLFNGKDLSGWTGAVENYEVVDGAIRCKAGHGGLLLAEKEYANFIVRLEFKLPPGGNNGLAIRSPGDGDVAYNGMCELQVLDSEHEKYAGLDDRQYHGCAYGMAAAHRGYLRETGEWNFQQVTVNGSTIKVELNGNIIMDADLSKVTEFLAEKPHPGRERTSGFFGFAGHNDPVEFRNVSIKELPATAGKE</sequence>
<organism evidence="3 4">
    <name type="scientific">Fuerstiella marisgermanici</name>
    <dbReference type="NCBI Taxonomy" id="1891926"/>
    <lineage>
        <taxon>Bacteria</taxon>
        <taxon>Pseudomonadati</taxon>
        <taxon>Planctomycetota</taxon>
        <taxon>Planctomycetia</taxon>
        <taxon>Planctomycetales</taxon>
        <taxon>Planctomycetaceae</taxon>
        <taxon>Fuerstiella</taxon>
    </lineage>
</organism>
<evidence type="ECO:0000256" key="1">
    <source>
        <dbReference type="SAM" id="SignalP"/>
    </source>
</evidence>
<dbReference type="OrthoDB" id="257393at2"/>
<accession>A0A1P8WIR0</accession>